<organism evidence="1 2">
    <name type="scientific">Lasius platythorax</name>
    <dbReference type="NCBI Taxonomy" id="488582"/>
    <lineage>
        <taxon>Eukaryota</taxon>
        <taxon>Metazoa</taxon>
        <taxon>Ecdysozoa</taxon>
        <taxon>Arthropoda</taxon>
        <taxon>Hexapoda</taxon>
        <taxon>Insecta</taxon>
        <taxon>Pterygota</taxon>
        <taxon>Neoptera</taxon>
        <taxon>Endopterygota</taxon>
        <taxon>Hymenoptera</taxon>
        <taxon>Apocrita</taxon>
        <taxon>Aculeata</taxon>
        <taxon>Formicoidea</taxon>
        <taxon>Formicidae</taxon>
        <taxon>Formicinae</taxon>
        <taxon>Lasius</taxon>
        <taxon>Lasius</taxon>
    </lineage>
</organism>
<protein>
    <submittedName>
        <fullName evidence="1">Uncharacterized protein</fullName>
    </submittedName>
</protein>
<sequence length="120" mass="13606">MAKLFTAIPHTDGTSVSDNFKEALTVMDVRGWVKKRDEENVNEESLLSILDYGVVKATQRQELVRLAVSEMSQLHNNTLYPTTQIKEQLAKDIIFAFPKLRSMLTTDGYVSIILLESFIV</sequence>
<accession>A0AAV2MYB6</accession>
<dbReference type="Proteomes" id="UP001497644">
    <property type="component" value="Unassembled WGS sequence"/>
</dbReference>
<name>A0AAV2MYB6_9HYME</name>
<gene>
    <name evidence="1" type="ORF">LPLAT_LOCUS6958</name>
</gene>
<proteinExistence type="predicted"/>
<dbReference type="AlphaFoldDB" id="A0AAV2MYB6"/>
<comment type="caution">
    <text evidence="1">The sequence shown here is derived from an EMBL/GenBank/DDBJ whole genome shotgun (WGS) entry which is preliminary data.</text>
</comment>
<dbReference type="EMBL" id="CAXIPU020000479">
    <property type="protein sequence ID" value="CAL1672288.1"/>
    <property type="molecule type" value="Genomic_DNA"/>
</dbReference>
<reference evidence="1" key="1">
    <citation type="submission" date="2024-04" db="EMBL/GenBank/DDBJ databases">
        <authorList>
            <consortium name="Molecular Ecology Group"/>
        </authorList>
    </citation>
    <scope>NUCLEOTIDE SEQUENCE</scope>
</reference>
<evidence type="ECO:0000313" key="2">
    <source>
        <dbReference type="Proteomes" id="UP001497644"/>
    </source>
</evidence>
<keyword evidence="2" id="KW-1185">Reference proteome</keyword>
<evidence type="ECO:0000313" key="1">
    <source>
        <dbReference type="EMBL" id="CAL1672288.1"/>
    </source>
</evidence>